<feature type="binding site" evidence="4">
    <location>
        <position position="223"/>
    </location>
    <ligand>
        <name>Zn(2+)</name>
        <dbReference type="ChEBI" id="CHEBI:29105"/>
        <label>2</label>
        <note>catalytic</note>
    </ligand>
</feature>
<sequence length="385" mass="41953">MLKLIKGIEVYSPKSLGIKDVLIVGDKIGKIDDEVDILGVEVEIIDGKGKRLLPGFIDSHVHITGGGGEGGFKTRTPEIVLSDIIKGGITTIVGTLGTDGITRSLENLYAKAKALEEEGITTFIYTGSYRVPPVTFTGSIMKDLILIDKVIGVGEIALSDHRSSQPTIEEIKRLAADARVSGILSGKAGVVNIHMGDGEKGLDMLMEIVDTTEIPITQFYPTHVNRNPYLFRQGIEFAKMGGFIDFTTSSDPVFYEEGEIKASKALKKCIEDDLEDNVTLTSDGQGSLPKFNEKRELVGLQVGRVTTLFKEVRDAVFDGVPLEKAIKAITANPAKILKLSSKGYIKEGYDADMVLIDEEYNIDTVIAKGRIMMKDKTILTYGTFE</sequence>
<evidence type="ECO:0000313" key="6">
    <source>
        <dbReference type="EMBL" id="SEG14898.1"/>
    </source>
</evidence>
<comment type="function">
    <text evidence="1">Catalyzes the hydrolytic cleavage of a subset of L-isoaspartyl (L-beta-aspartyl) dipeptides. Used to degrade proteins damaged by L-isoaspartyl residues formation.</text>
</comment>
<comment type="subcellular location">
    <subcellularLocation>
        <location evidence="1">Cytoplasm</location>
    </subcellularLocation>
</comment>
<feature type="binding site" evidence="3">
    <location>
        <position position="129"/>
    </location>
    <ligand>
        <name>substrate</name>
    </ligand>
</feature>
<feature type="binding site" evidence="4">
    <location>
        <position position="283"/>
    </location>
    <ligand>
        <name>Zn(2+)</name>
        <dbReference type="ChEBI" id="CHEBI:29105"/>
        <label>1</label>
        <note>catalytic</note>
    </ligand>
</feature>
<keyword evidence="1 4" id="KW-0862">Zinc</keyword>
<dbReference type="RefSeq" id="WP_103896739.1">
    <property type="nucleotide sequence ID" value="NZ_FNUK01000037.1"/>
</dbReference>
<feature type="binding site" evidence="4">
    <location>
        <position position="62"/>
    </location>
    <ligand>
        <name>Zn(2+)</name>
        <dbReference type="ChEBI" id="CHEBI:29105"/>
        <label>1</label>
        <note>catalytic</note>
    </ligand>
</feature>
<evidence type="ECO:0000256" key="1">
    <source>
        <dbReference type="PIRNR" id="PIRNR001238"/>
    </source>
</evidence>
<dbReference type="InterPro" id="IPR011059">
    <property type="entry name" value="Metal-dep_hydrolase_composite"/>
</dbReference>
<feature type="binding site" evidence="3">
    <location>
        <position position="162"/>
    </location>
    <ligand>
        <name>substrate</name>
    </ligand>
</feature>
<keyword evidence="1" id="KW-0645">Protease</keyword>
<dbReference type="Gene3D" id="3.20.20.140">
    <property type="entry name" value="Metal-dependent hydrolases"/>
    <property type="match status" value="1"/>
</dbReference>
<evidence type="ECO:0000259" key="5">
    <source>
        <dbReference type="Pfam" id="PF01979"/>
    </source>
</evidence>
<dbReference type="PANTHER" id="PTHR11647">
    <property type="entry name" value="HYDRANTOINASE/DIHYDROPYRIMIDINASE FAMILY MEMBER"/>
    <property type="match status" value="1"/>
</dbReference>
<feature type="binding site" evidence="3">
    <location>
        <position position="226"/>
    </location>
    <ligand>
        <name>substrate</name>
    </ligand>
</feature>
<feature type="binding site" evidence="3">
    <location>
        <position position="98"/>
    </location>
    <ligand>
        <name>substrate</name>
    </ligand>
</feature>
<reference evidence="7" key="1">
    <citation type="submission" date="2016-10" db="EMBL/GenBank/DDBJ databases">
        <authorList>
            <person name="Varghese N."/>
            <person name="Submissions S."/>
        </authorList>
    </citation>
    <scope>NUCLEOTIDE SEQUENCE [LARGE SCALE GENOMIC DNA]</scope>
    <source>
        <strain evidence="7">DSM 5463</strain>
    </source>
</reference>
<comment type="similarity">
    <text evidence="1">Belongs to the peptidase M38 family.</text>
</comment>
<dbReference type="SUPFAM" id="SSF51338">
    <property type="entry name" value="Composite domain of metallo-dependent hydrolases"/>
    <property type="match status" value="1"/>
</dbReference>
<dbReference type="GO" id="GO:0016810">
    <property type="term" value="F:hydrolase activity, acting on carbon-nitrogen (but not peptide) bonds"/>
    <property type="evidence" value="ECO:0007669"/>
    <property type="project" value="InterPro"/>
</dbReference>
<dbReference type="Proteomes" id="UP000242850">
    <property type="component" value="Unassembled WGS sequence"/>
</dbReference>
<dbReference type="GO" id="GO:0006508">
    <property type="term" value="P:proteolysis"/>
    <property type="evidence" value="ECO:0007669"/>
    <property type="project" value="UniProtKB-KW"/>
</dbReference>
<evidence type="ECO:0000256" key="3">
    <source>
        <dbReference type="PIRSR" id="PIRSR001238-2"/>
    </source>
</evidence>
<dbReference type="Pfam" id="PF01979">
    <property type="entry name" value="Amidohydro_1"/>
    <property type="match status" value="1"/>
</dbReference>
<name>A0A1H5XT97_9CLOT</name>
<dbReference type="InterPro" id="IPR032466">
    <property type="entry name" value="Metal_Hydrolase"/>
</dbReference>
<feature type="binding site" evidence="3">
    <location>
        <begin position="67"/>
        <end position="69"/>
    </location>
    <ligand>
        <name>substrate</name>
    </ligand>
</feature>
<protein>
    <recommendedName>
        <fullName evidence="1">Isoaspartyl dipeptidase</fullName>
        <ecNumber evidence="1">3.4.19.-</ecNumber>
    </recommendedName>
</protein>
<feature type="active site" description="Proton acceptor" evidence="2">
    <location>
        <position position="283"/>
    </location>
</feature>
<keyword evidence="1 4" id="KW-0479">Metal-binding</keyword>
<dbReference type="GO" id="GO:0008798">
    <property type="term" value="F:beta-aspartyl-peptidase activity"/>
    <property type="evidence" value="ECO:0007669"/>
    <property type="project" value="InterPro"/>
</dbReference>
<feature type="binding site" evidence="4">
    <location>
        <position position="60"/>
    </location>
    <ligand>
        <name>Zn(2+)</name>
        <dbReference type="ChEBI" id="CHEBI:29105"/>
        <label>1</label>
        <note>catalytic</note>
    </ligand>
</feature>
<feature type="domain" description="Amidohydrolase-related" evidence="5">
    <location>
        <begin position="52"/>
        <end position="371"/>
    </location>
</feature>
<proteinExistence type="inferred from homology"/>
<keyword evidence="7" id="KW-1185">Reference proteome</keyword>
<dbReference type="AlphaFoldDB" id="A0A1H5XT97"/>
<dbReference type="Gene3D" id="2.30.40.10">
    <property type="entry name" value="Urease, subunit C, domain 1"/>
    <property type="match status" value="1"/>
</dbReference>
<evidence type="ECO:0000256" key="4">
    <source>
        <dbReference type="PIRSR" id="PIRSR001238-3"/>
    </source>
</evidence>
<comment type="cofactor">
    <cofactor evidence="1 4">
        <name>Zn(2+)</name>
        <dbReference type="ChEBI" id="CHEBI:29105"/>
    </cofactor>
    <text evidence="1 4">Binds 2 Zn(2+) ions per subunit.</text>
</comment>
<organism evidence="6 7">
    <name type="scientific">Caloramator fervidus</name>
    <dbReference type="NCBI Taxonomy" id="29344"/>
    <lineage>
        <taxon>Bacteria</taxon>
        <taxon>Bacillati</taxon>
        <taxon>Bacillota</taxon>
        <taxon>Clostridia</taxon>
        <taxon>Eubacteriales</taxon>
        <taxon>Clostridiaceae</taxon>
        <taxon>Caloramator</taxon>
    </lineage>
</organism>
<dbReference type="PANTHER" id="PTHR11647:SF1">
    <property type="entry name" value="COLLAPSIN RESPONSE MEDIATOR PROTEIN"/>
    <property type="match status" value="1"/>
</dbReference>
<gene>
    <name evidence="6" type="ORF">SAMN05660865_01857</name>
</gene>
<dbReference type="NCBIfam" id="TIGR01975">
    <property type="entry name" value="isoAsp_dipep"/>
    <property type="match status" value="1"/>
</dbReference>
<dbReference type="InterPro" id="IPR050378">
    <property type="entry name" value="Metallo-dep_Hydrolases_sf"/>
</dbReference>
<keyword evidence="1" id="KW-0482">Metalloprotease</keyword>
<accession>A0A1H5XT97</accession>
<dbReference type="EC" id="3.4.19.-" evidence="1"/>
<comment type="PTM">
    <text evidence="1">Carboxylation allows a single lysine to coordinate two zinc ions.</text>
</comment>
<dbReference type="OrthoDB" id="9775607at2"/>
<dbReference type="GO" id="GO:0005737">
    <property type="term" value="C:cytoplasm"/>
    <property type="evidence" value="ECO:0007669"/>
    <property type="project" value="UniProtKB-SubCell"/>
</dbReference>
<dbReference type="InterPro" id="IPR006680">
    <property type="entry name" value="Amidohydro-rel"/>
</dbReference>
<dbReference type="PIRSF" id="PIRSF001238">
    <property type="entry name" value="IadA"/>
    <property type="match status" value="1"/>
</dbReference>
<dbReference type="InterPro" id="IPR010229">
    <property type="entry name" value="Pept_M38_dipep"/>
</dbReference>
<dbReference type="SUPFAM" id="SSF51556">
    <property type="entry name" value="Metallo-dependent hydrolases"/>
    <property type="match status" value="1"/>
</dbReference>
<dbReference type="GO" id="GO:0008237">
    <property type="term" value="F:metallopeptidase activity"/>
    <property type="evidence" value="ECO:0007669"/>
    <property type="project" value="UniProtKB-KW"/>
</dbReference>
<keyword evidence="1" id="KW-0378">Hydrolase</keyword>
<feature type="binding site" evidence="4">
    <location>
        <position position="194"/>
    </location>
    <ligand>
        <name>Zn(2+)</name>
        <dbReference type="ChEBI" id="CHEBI:29105"/>
        <label>2</label>
        <note>catalytic</note>
    </ligand>
</feature>
<dbReference type="GO" id="GO:0046872">
    <property type="term" value="F:metal ion binding"/>
    <property type="evidence" value="ECO:0007669"/>
    <property type="project" value="UniProtKB-KW"/>
</dbReference>
<feature type="binding site" evidence="3">
    <location>
        <position position="287"/>
    </location>
    <ligand>
        <name>substrate</name>
    </ligand>
</feature>
<evidence type="ECO:0000313" key="7">
    <source>
        <dbReference type="Proteomes" id="UP000242850"/>
    </source>
</evidence>
<dbReference type="EMBL" id="FNUK01000037">
    <property type="protein sequence ID" value="SEG14898.1"/>
    <property type="molecule type" value="Genomic_DNA"/>
</dbReference>
<evidence type="ECO:0000256" key="2">
    <source>
        <dbReference type="PIRSR" id="PIRSR001238-1"/>
    </source>
</evidence>